<evidence type="ECO:0000313" key="2">
    <source>
        <dbReference type="Proteomes" id="UP000483379"/>
    </source>
</evidence>
<organism evidence="1 2">
    <name type="scientific">Thiorhodococcus minor</name>
    <dbReference type="NCBI Taxonomy" id="57489"/>
    <lineage>
        <taxon>Bacteria</taxon>
        <taxon>Pseudomonadati</taxon>
        <taxon>Pseudomonadota</taxon>
        <taxon>Gammaproteobacteria</taxon>
        <taxon>Chromatiales</taxon>
        <taxon>Chromatiaceae</taxon>
        <taxon>Thiorhodococcus</taxon>
    </lineage>
</organism>
<dbReference type="AlphaFoldDB" id="A0A6M0JS72"/>
<keyword evidence="2" id="KW-1185">Reference proteome</keyword>
<dbReference type="EMBL" id="JAAIJQ010000001">
    <property type="protein sequence ID" value="NEV60372.1"/>
    <property type="molecule type" value="Genomic_DNA"/>
</dbReference>
<dbReference type="Proteomes" id="UP000483379">
    <property type="component" value="Unassembled WGS sequence"/>
</dbReference>
<evidence type="ECO:0000313" key="1">
    <source>
        <dbReference type="EMBL" id="NEV60372.1"/>
    </source>
</evidence>
<name>A0A6M0JS72_9GAMM</name>
<dbReference type="RefSeq" id="WP_164450414.1">
    <property type="nucleotide sequence ID" value="NZ_JAAIJQ010000001.1"/>
</dbReference>
<sequence>MSLEAPALLSFEIFEDGEPTGVTAGFALEGLLAALGRFRDVSHAARHFWPDQSSRFAEVYVRPVLASVLPLLTQRLANDRDLVNRILQAETSPWYQVGQHDDHPADATALFDFFCNFRRFVGKASMLDEVNEITQPASHMISTAWLSKALPLKEEMPRADRRMLTMALRSYLSAEYLFPWLPERDDNVTSIYYPRLFEAAEILEPPMPHTSGDILDQQLDELDVDHESAETIRRIFRRISNVIGEVGDFDEVVRGITSEGGQWGRDSMVGSNGPINIIPAPDHNASCRQVLVAFARGKKPRYGLKAVMRQVREQLIRCGDSACRWDEPTRIVILFTDIWDKTIFSESLGDIQAHRQTRSMRKIIIGALVNGSQVTPQKI</sequence>
<accession>A0A6M0JS72</accession>
<protein>
    <submittedName>
        <fullName evidence="1">Uncharacterized protein</fullName>
    </submittedName>
</protein>
<gene>
    <name evidence="1" type="ORF">G3446_00425</name>
</gene>
<comment type="caution">
    <text evidence="1">The sequence shown here is derived from an EMBL/GenBank/DDBJ whole genome shotgun (WGS) entry which is preliminary data.</text>
</comment>
<proteinExistence type="predicted"/>
<reference evidence="1 2" key="1">
    <citation type="submission" date="2020-02" db="EMBL/GenBank/DDBJ databases">
        <title>Genome sequences of Thiorhodococcus mannitoliphagus and Thiorhodococcus minor, purple sulfur photosynthetic bacteria in the gammaproteobacterial family, Chromatiaceae.</title>
        <authorList>
            <person name="Aviles F.A."/>
            <person name="Meyer T.E."/>
            <person name="Kyndt J.A."/>
        </authorList>
    </citation>
    <scope>NUCLEOTIDE SEQUENCE [LARGE SCALE GENOMIC DNA]</scope>
    <source>
        <strain evidence="1 2">DSM 11518</strain>
    </source>
</reference>